<dbReference type="Gene3D" id="6.10.250.2860">
    <property type="match status" value="1"/>
</dbReference>
<keyword evidence="2" id="KW-0479">Metal-binding</keyword>
<evidence type="ECO:0000256" key="5">
    <source>
        <dbReference type="ARBA" id="ARBA00023134"/>
    </source>
</evidence>
<dbReference type="InterPro" id="IPR030394">
    <property type="entry name" value="G_HFLX_dom"/>
</dbReference>
<dbReference type="AlphaFoldDB" id="A0A919VGH0"/>
<comment type="subunit">
    <text evidence="6">Monomer. Associates with the 50S ribosomal subunit.</text>
</comment>
<dbReference type="Gene3D" id="3.40.50.11060">
    <property type="entry name" value="GTPase HflX, N-terminal domain"/>
    <property type="match status" value="1"/>
</dbReference>
<proteinExistence type="inferred from homology"/>
<evidence type="ECO:0000313" key="9">
    <source>
        <dbReference type="EMBL" id="GIM28621.1"/>
    </source>
</evidence>
<dbReference type="FunFam" id="3.40.50.11060:FF:000001">
    <property type="entry name" value="GTPase HflX"/>
    <property type="match status" value="1"/>
</dbReference>
<dbReference type="Pfam" id="PF13167">
    <property type="entry name" value="GTP-bdg_N"/>
    <property type="match status" value="1"/>
</dbReference>
<feature type="coiled-coil region" evidence="7">
    <location>
        <begin position="330"/>
        <end position="357"/>
    </location>
</feature>
<accession>A0A919VGH0</accession>
<dbReference type="InterPro" id="IPR027417">
    <property type="entry name" value="P-loop_NTPase"/>
</dbReference>
<dbReference type="InterPro" id="IPR025121">
    <property type="entry name" value="GTPase_HflX_N"/>
</dbReference>
<dbReference type="InterPro" id="IPR006073">
    <property type="entry name" value="GTP-bd"/>
</dbReference>
<evidence type="ECO:0000256" key="3">
    <source>
        <dbReference type="ARBA" id="ARBA00022741"/>
    </source>
</evidence>
<dbReference type="GO" id="GO:0003924">
    <property type="term" value="F:GTPase activity"/>
    <property type="evidence" value="ECO:0007669"/>
    <property type="project" value="UniProtKB-UniRule"/>
</dbReference>
<dbReference type="NCBIfam" id="TIGR03156">
    <property type="entry name" value="GTP_HflX"/>
    <property type="match status" value="1"/>
</dbReference>
<evidence type="ECO:0000256" key="1">
    <source>
        <dbReference type="ARBA" id="ARBA00022490"/>
    </source>
</evidence>
<keyword evidence="7" id="KW-0175">Coiled coil</keyword>
<dbReference type="InterPro" id="IPR016496">
    <property type="entry name" value="GTPase_HflX"/>
</dbReference>
<evidence type="ECO:0000313" key="10">
    <source>
        <dbReference type="Proteomes" id="UP000679179"/>
    </source>
</evidence>
<keyword evidence="10" id="KW-1185">Reference proteome</keyword>
<dbReference type="SUPFAM" id="SSF52540">
    <property type="entry name" value="P-loop containing nucleoside triphosphate hydrolases"/>
    <property type="match status" value="1"/>
</dbReference>
<name>A0A919VGH0_9CLOT</name>
<dbReference type="Gene3D" id="3.40.50.300">
    <property type="entry name" value="P-loop containing nucleotide triphosphate hydrolases"/>
    <property type="match status" value="1"/>
</dbReference>
<comment type="similarity">
    <text evidence="6">Belongs to the TRAFAC class OBG-HflX-like GTPase superfamily. HflX GTPase family.</text>
</comment>
<feature type="domain" description="Hflx-type G" evidence="8">
    <location>
        <begin position="364"/>
        <end position="541"/>
    </location>
</feature>
<evidence type="ECO:0000256" key="2">
    <source>
        <dbReference type="ARBA" id="ARBA00022723"/>
    </source>
</evidence>
<protein>
    <recommendedName>
        <fullName evidence="6">GTPase HflX</fullName>
    </recommendedName>
    <alternativeName>
        <fullName evidence="6">GTP-binding protein HflX</fullName>
    </alternativeName>
</protein>
<dbReference type="PROSITE" id="PS51705">
    <property type="entry name" value="G_HFLX"/>
    <property type="match status" value="1"/>
</dbReference>
<dbReference type="PANTHER" id="PTHR10229:SF0">
    <property type="entry name" value="GTP-BINDING PROTEIN 6-RELATED"/>
    <property type="match status" value="1"/>
</dbReference>
<organism evidence="9 10">
    <name type="scientific">Clostridium polyendosporum</name>
    <dbReference type="NCBI Taxonomy" id="69208"/>
    <lineage>
        <taxon>Bacteria</taxon>
        <taxon>Bacillati</taxon>
        <taxon>Bacillota</taxon>
        <taxon>Clostridia</taxon>
        <taxon>Eubacteriales</taxon>
        <taxon>Clostridiaceae</taxon>
        <taxon>Clostridium</taxon>
    </lineage>
</organism>
<sequence length="599" mass="67488">MIYGNVEGIKNSILDQLENIYDVKVPKYSICTYEIIEMISKISSQLEREVSIGIDRRGNVISVAVGDSASVEVPLIDIKERKLSGIRIIHTHPNGISRLSALDLSALLKLKLDCIMAVGILDGKIIDTTLGFCFVENENLIDEELTNLSIEDALNINILDRISHIEEVIKNNNVIEDDTEKTILVGCDSEESLNELEELAEACDIPVLFKVFQNRNKIDAAYYIGSGKVEEIAMLRQTYRANLVIFDDELSGSQVRNLEEALGTKVIDRTTLILEIFARRAKTREAKIQVELAQLKYRSSRLAGLGTVLSRTGGGIGTRGPGEKKLETDRRHIKERIYDLNSELKKIKKNRETQREKRKKQNIPQISLVGYTNAGKSTLRNTLCDVAALKDNQNKEKVFEADMLFATLDITTRAINLLDNRLATLTDTVGFVRKLPHELVEAFKSTLEEVIFSDLLCHIVDASSPYAQEQIYAVENVLGELGVREKPIILVLNKIDKAAEEQLNELKLNNEKFPIVEISAKQGINLEGLLGLISEELPYTLKRADFLIPYSEQQVVAFLHRNGKIVEEEYRDNGTFIKADVDDEVYNKCENYLIDSLKF</sequence>
<dbReference type="EMBL" id="BOPZ01000008">
    <property type="protein sequence ID" value="GIM28621.1"/>
    <property type="molecule type" value="Genomic_DNA"/>
</dbReference>
<keyword evidence="3 6" id="KW-0547">Nucleotide-binding</keyword>
<dbReference type="Pfam" id="PF16360">
    <property type="entry name" value="GTP-bdg_M"/>
    <property type="match status" value="1"/>
</dbReference>
<keyword evidence="1 6" id="KW-0963">Cytoplasm</keyword>
<evidence type="ECO:0000256" key="4">
    <source>
        <dbReference type="ARBA" id="ARBA00022842"/>
    </source>
</evidence>
<dbReference type="GO" id="GO:0043022">
    <property type="term" value="F:ribosome binding"/>
    <property type="evidence" value="ECO:0007669"/>
    <property type="project" value="TreeGrafter"/>
</dbReference>
<comment type="function">
    <text evidence="6">GTPase that associates with the 50S ribosomal subunit and may have a role during protein synthesis or ribosome biogenesis.</text>
</comment>
<dbReference type="InterPro" id="IPR042108">
    <property type="entry name" value="GTPase_HflX_N_sf"/>
</dbReference>
<dbReference type="HAMAP" id="MF_00900">
    <property type="entry name" value="GTPase_HflX"/>
    <property type="match status" value="1"/>
</dbReference>
<reference evidence="9" key="1">
    <citation type="submission" date="2021-03" db="EMBL/GenBank/DDBJ databases">
        <title>Taxonomic study of Clostridium polyendosporum from meadow-gley soil under rice.</title>
        <authorList>
            <person name="Kobayashi H."/>
            <person name="Tanizawa Y."/>
            <person name="Yagura M."/>
        </authorList>
    </citation>
    <scope>NUCLEOTIDE SEQUENCE</scope>
    <source>
        <strain evidence="9">JCM 30710</strain>
    </source>
</reference>
<dbReference type="GO" id="GO:0046872">
    <property type="term" value="F:metal ion binding"/>
    <property type="evidence" value="ECO:0007669"/>
    <property type="project" value="UniProtKB-KW"/>
</dbReference>
<dbReference type="PANTHER" id="PTHR10229">
    <property type="entry name" value="GTP-BINDING PROTEIN HFLX"/>
    <property type="match status" value="1"/>
</dbReference>
<comment type="subcellular location">
    <subcellularLocation>
        <location evidence="6">Cytoplasm</location>
    </subcellularLocation>
    <text evidence="6">May associate with membranes.</text>
</comment>
<gene>
    <name evidence="9" type="primary">hflX_1</name>
    <name evidence="6" type="synonym">hflX</name>
    <name evidence="9" type="ORF">CPJCM30710_12870</name>
</gene>
<evidence type="ECO:0000256" key="7">
    <source>
        <dbReference type="SAM" id="Coils"/>
    </source>
</evidence>
<dbReference type="GO" id="GO:0005737">
    <property type="term" value="C:cytoplasm"/>
    <property type="evidence" value="ECO:0007669"/>
    <property type="project" value="UniProtKB-SubCell"/>
</dbReference>
<keyword evidence="4" id="KW-0460">Magnesium</keyword>
<dbReference type="RefSeq" id="WP_212903346.1">
    <property type="nucleotide sequence ID" value="NZ_BOPZ01000008.1"/>
</dbReference>
<dbReference type="CDD" id="cd01878">
    <property type="entry name" value="HflX"/>
    <property type="match status" value="1"/>
</dbReference>
<comment type="caution">
    <text evidence="9">The sequence shown here is derived from an EMBL/GenBank/DDBJ whole genome shotgun (WGS) entry which is preliminary data.</text>
</comment>
<dbReference type="GO" id="GO:0005525">
    <property type="term" value="F:GTP binding"/>
    <property type="evidence" value="ECO:0007669"/>
    <property type="project" value="UniProtKB-UniRule"/>
</dbReference>
<dbReference type="InterPro" id="IPR032305">
    <property type="entry name" value="GTP-bd_M"/>
</dbReference>
<dbReference type="Pfam" id="PF01926">
    <property type="entry name" value="MMR_HSR1"/>
    <property type="match status" value="1"/>
</dbReference>
<keyword evidence="5 6" id="KW-0342">GTP-binding</keyword>
<evidence type="ECO:0000256" key="6">
    <source>
        <dbReference type="HAMAP-Rule" id="MF_00900"/>
    </source>
</evidence>
<evidence type="ECO:0000259" key="8">
    <source>
        <dbReference type="PROSITE" id="PS51705"/>
    </source>
</evidence>
<dbReference type="Proteomes" id="UP000679179">
    <property type="component" value="Unassembled WGS sequence"/>
</dbReference>